<accession>A0A168RTP7</accession>
<dbReference type="InParanoid" id="A0A168RTP7"/>
<dbReference type="InterPro" id="IPR031968">
    <property type="entry name" value="VASt"/>
</dbReference>
<dbReference type="OrthoDB" id="10070851at2759"/>
<dbReference type="STRING" id="4829.A0A168RTP7"/>
<feature type="compositionally biased region" description="Low complexity" evidence="7">
    <location>
        <begin position="977"/>
        <end position="994"/>
    </location>
</feature>
<dbReference type="Pfam" id="PF00169">
    <property type="entry name" value="PH"/>
    <property type="match status" value="1"/>
</dbReference>
<keyword evidence="11" id="KW-1185">Reference proteome</keyword>
<evidence type="ECO:0000256" key="1">
    <source>
        <dbReference type="ARBA" id="ARBA00004370"/>
    </source>
</evidence>
<feature type="compositionally biased region" description="Low complexity" evidence="7">
    <location>
        <begin position="733"/>
        <end position="743"/>
    </location>
</feature>
<feature type="region of interest" description="Disordered" evidence="7">
    <location>
        <begin position="319"/>
        <end position="349"/>
    </location>
</feature>
<feature type="compositionally biased region" description="Low complexity" evidence="7">
    <location>
        <begin position="917"/>
        <end position="936"/>
    </location>
</feature>
<feature type="compositionally biased region" description="Basic and acidic residues" evidence="7">
    <location>
        <begin position="997"/>
        <end position="1007"/>
    </location>
</feature>
<dbReference type="SUPFAM" id="SSF103657">
    <property type="entry name" value="BAR/IMD domain-like"/>
    <property type="match status" value="1"/>
</dbReference>
<dbReference type="PANTHER" id="PTHR23180">
    <property type="entry name" value="CENTAURIN/ARF"/>
    <property type="match status" value="1"/>
</dbReference>
<dbReference type="SMART" id="SM00233">
    <property type="entry name" value="PH"/>
    <property type="match status" value="1"/>
</dbReference>
<dbReference type="Pfam" id="PF16746">
    <property type="entry name" value="BAR_3"/>
    <property type="match status" value="1"/>
</dbReference>
<feature type="domain" description="VASt" evidence="9">
    <location>
        <begin position="1040"/>
        <end position="1197"/>
    </location>
</feature>
<dbReference type="GO" id="GO:0046872">
    <property type="term" value="F:metal ion binding"/>
    <property type="evidence" value="ECO:0007669"/>
    <property type="project" value="UniProtKB-KW"/>
</dbReference>
<comment type="subcellular location">
    <subcellularLocation>
        <location evidence="1">Membrane</location>
    </subcellularLocation>
</comment>
<keyword evidence="5" id="KW-1133">Transmembrane helix</keyword>
<evidence type="ECO:0000256" key="7">
    <source>
        <dbReference type="SAM" id="MobiDB-lite"/>
    </source>
</evidence>
<keyword evidence="3" id="KW-0479">Metal-binding</keyword>
<dbReference type="GO" id="GO:0005737">
    <property type="term" value="C:cytoplasm"/>
    <property type="evidence" value="ECO:0007669"/>
    <property type="project" value="InterPro"/>
</dbReference>
<dbReference type="Pfam" id="PF16016">
    <property type="entry name" value="VASt"/>
    <property type="match status" value="1"/>
</dbReference>
<evidence type="ECO:0000256" key="6">
    <source>
        <dbReference type="ARBA" id="ARBA00023136"/>
    </source>
</evidence>
<dbReference type="FunCoup" id="A0A168RTP7">
    <property type="interactions" value="71"/>
</dbReference>
<evidence type="ECO:0000256" key="5">
    <source>
        <dbReference type="ARBA" id="ARBA00022989"/>
    </source>
</evidence>
<proteinExistence type="predicted"/>
<dbReference type="InterPro" id="IPR011993">
    <property type="entry name" value="PH-like_dom_sf"/>
</dbReference>
<name>A0A168RTP7_ABSGL</name>
<evidence type="ECO:0000256" key="2">
    <source>
        <dbReference type="ARBA" id="ARBA00022692"/>
    </source>
</evidence>
<dbReference type="PROSITE" id="PS51778">
    <property type="entry name" value="VAST"/>
    <property type="match status" value="1"/>
</dbReference>
<dbReference type="PANTHER" id="PTHR23180:SF160">
    <property type="entry name" value="ADP-RIBOSYLATION FACTOR GTPASE-ACTIVATING PROTEIN EFFECTOR PROTEIN 1"/>
    <property type="match status" value="1"/>
</dbReference>
<keyword evidence="2" id="KW-0812">Transmembrane</keyword>
<dbReference type="Gene3D" id="1.20.1270.60">
    <property type="entry name" value="Arfaptin homology (AH) domain/BAR domain"/>
    <property type="match status" value="1"/>
</dbReference>
<gene>
    <name evidence="10" type="primary">ABSGL_13019.1 scaffold 13554</name>
</gene>
<feature type="region of interest" description="Disordered" evidence="7">
    <location>
        <begin position="969"/>
        <end position="1032"/>
    </location>
</feature>
<keyword evidence="6" id="KW-0472">Membrane</keyword>
<evidence type="ECO:0000256" key="3">
    <source>
        <dbReference type="ARBA" id="ARBA00022723"/>
    </source>
</evidence>
<dbReference type="SUPFAM" id="SSF50729">
    <property type="entry name" value="PH domain-like"/>
    <property type="match status" value="1"/>
</dbReference>
<feature type="region of interest" description="Disordered" evidence="7">
    <location>
        <begin position="362"/>
        <end position="391"/>
    </location>
</feature>
<evidence type="ECO:0000256" key="4">
    <source>
        <dbReference type="ARBA" id="ARBA00022833"/>
    </source>
</evidence>
<feature type="region of interest" description="Disordered" evidence="7">
    <location>
        <begin position="912"/>
        <end position="946"/>
    </location>
</feature>
<reference evidence="10" key="1">
    <citation type="submission" date="2016-04" db="EMBL/GenBank/DDBJ databases">
        <authorList>
            <person name="Evans L.H."/>
            <person name="Alamgir A."/>
            <person name="Owens N."/>
            <person name="Weber N.D."/>
            <person name="Virtaneva K."/>
            <person name="Barbian K."/>
            <person name="Babar A."/>
            <person name="Rosenke K."/>
        </authorList>
    </citation>
    <scope>NUCLEOTIDE SEQUENCE [LARGE SCALE GENOMIC DNA]</scope>
    <source>
        <strain evidence="10">CBS 101.48</strain>
    </source>
</reference>
<evidence type="ECO:0000313" key="10">
    <source>
        <dbReference type="EMBL" id="SAM07378.1"/>
    </source>
</evidence>
<feature type="domain" description="PH" evidence="8">
    <location>
        <begin position="392"/>
        <end position="497"/>
    </location>
</feature>
<dbReference type="InterPro" id="IPR004148">
    <property type="entry name" value="BAR_dom"/>
</dbReference>
<feature type="compositionally biased region" description="Low complexity" evidence="7">
    <location>
        <begin position="363"/>
        <end position="390"/>
    </location>
</feature>
<dbReference type="InterPro" id="IPR027267">
    <property type="entry name" value="AH/BAR_dom_sf"/>
</dbReference>
<dbReference type="InterPro" id="IPR001849">
    <property type="entry name" value="PH_domain"/>
</dbReference>
<feature type="region of interest" description="Disordered" evidence="7">
    <location>
        <begin position="733"/>
        <end position="755"/>
    </location>
</feature>
<dbReference type="Gene3D" id="2.30.29.30">
    <property type="entry name" value="Pleckstrin-homology domain (PH domain)/Phosphotyrosine-binding domain (PTB)"/>
    <property type="match status" value="1"/>
</dbReference>
<protein>
    <submittedName>
        <fullName evidence="10">Uncharacterized protein</fullName>
    </submittedName>
</protein>
<keyword evidence="4" id="KW-0862">Zinc</keyword>
<evidence type="ECO:0000259" key="9">
    <source>
        <dbReference type="PROSITE" id="PS51778"/>
    </source>
</evidence>
<sequence>MATTAATPMTTTSIANDRPPPQLISFPLNVLTLQDVILDSPVFRSNLEQVAEQSDLFEKWLEGFVRGLKQLLDSLTSMQETQLKQPETNACTYQMCKQLAPSKKDVAFVSNSQVASMAINGFARALESSLSAKEKLVNDLNESLLKPLQHLLKTDMKEFKDMRRAFEKTFDKYEHHLCRYSNLSKQKEPSALREDAFQMFDIQKSYVRASGTYFMQLITLKSKVEHLLVDCFATGLTNHLDHLDLSLSSQNSVRTLIPGWRVWLDESIATCDYQLEQIQQSTQTLEDIYIRQIRPHRSLKRYSTCSNDQLAAITNSSTFDSLSDDDTPTACPPGTHSKMGSSTSLPSSTSFQDMQTSLVVKPSLSSTSSTSTYSSSSSSSSSCSSSSSGSQRHVKQGYLFFRVAIGKPSRYSWMRRWFFLKDGWFGQYSVSTVNKVKGSLVIGDRIPINSSLQCRIFTDIDRRFCFKVAGSDRSFIVQSETEQDMHQWLWAIEGAKELLYGKELSLSVDDMAIPRALLSPKATVPSRKPMNDLTVLPPLIPSLQGLPSNKHSAAATDYLMNDLSATSALTTLMIRESINTNHMHTSRMDDKDATCTTLNQSSSNGDDNALAVTSQRYQRPDYSARRQTNASTISSWSVPWLISGITALSSTSIEVDSTSIDGWIQKQGNSQQPDAYVIWPNKVELETPRVLLNSYSDDLVAGQRELRRYFTRVPNDEIVLDVFSASFYHHASPSPDTDTSSDCSDADSDRHSHLQDTSNGYSGTVYMTQRRLWFYSCRMMTCVNALAIPFKSIKTVRLEKAHPGKLQGTLMYITTKEAPYRTYCFGLWLEVAELIVERLKIATKNATRTEKLDDQALFDLIRCTTLGKIRPRSPTSQVIATTTSNAAVTPLTVQAQARLTTEPQAIFEHNNSVDIHSSSSPPSTTSSLSDSSSPSSAKVSIERQHHCTSPAAGALTAAMEAANEARIAKSKAHLSKKSTSSSTTIDDTTLTNTSTEDDLKKMMKMDSKLTTPQGNADMGGSTLPTPPPAEPAVCGCDDHLDKRQADLELPISAQALYDFMFGMSCWEQLTKAKGNSVPSASKWQHGKDGKMERVLNYLMPNPSPMVKAKDAEVFDTHQVLKQEDGLRYVIMITTKVPILPYADAFIPMMKFCITYNTPTTCRLVCSIGMKWLKSVMMKGMINRAAFKGMGETISALTVIAQQTATLDKQVSSFGGSTRQQKQHNVAQNDIIEQRSTNKIPLTLDEQGLLGDTKPVEESNILTSATILSPRRLVTFVGVALLLLFSTTLFMTRSPPPFASTLLHSPATTSSISSRRAVHLVDLESFVYGETVGKNWCNSSAYQAFKTSRSDSGHWNYHWVNIRHRLIAAELTFTREQLAVIRYELLTAFDMLNGMDQRLMESEYWTWLLDQRSQCDTVAMEMQSDSSHKHLVLCNEVNRALNDI</sequence>
<evidence type="ECO:0000313" key="11">
    <source>
        <dbReference type="Proteomes" id="UP000078561"/>
    </source>
</evidence>
<evidence type="ECO:0000259" key="8">
    <source>
        <dbReference type="PROSITE" id="PS50003"/>
    </source>
</evidence>
<dbReference type="GO" id="GO:0005096">
    <property type="term" value="F:GTPase activator activity"/>
    <property type="evidence" value="ECO:0007669"/>
    <property type="project" value="InterPro"/>
</dbReference>
<dbReference type="Proteomes" id="UP000078561">
    <property type="component" value="Unassembled WGS sequence"/>
</dbReference>
<organism evidence="10">
    <name type="scientific">Absidia glauca</name>
    <name type="common">Pin mould</name>
    <dbReference type="NCBI Taxonomy" id="4829"/>
    <lineage>
        <taxon>Eukaryota</taxon>
        <taxon>Fungi</taxon>
        <taxon>Fungi incertae sedis</taxon>
        <taxon>Mucoromycota</taxon>
        <taxon>Mucoromycotina</taxon>
        <taxon>Mucoromycetes</taxon>
        <taxon>Mucorales</taxon>
        <taxon>Cunninghamellaceae</taxon>
        <taxon>Absidia</taxon>
    </lineage>
</organism>
<dbReference type="GO" id="GO:0016020">
    <property type="term" value="C:membrane"/>
    <property type="evidence" value="ECO:0007669"/>
    <property type="project" value="UniProtKB-SubCell"/>
</dbReference>
<dbReference type="PROSITE" id="PS50003">
    <property type="entry name" value="PH_DOMAIN"/>
    <property type="match status" value="1"/>
</dbReference>
<dbReference type="InterPro" id="IPR045258">
    <property type="entry name" value="ACAP1/2/3-like"/>
</dbReference>
<dbReference type="EMBL" id="LT554740">
    <property type="protein sequence ID" value="SAM07378.1"/>
    <property type="molecule type" value="Genomic_DNA"/>
</dbReference>